<protein>
    <submittedName>
        <fullName evidence="1">Uncharacterized protein</fullName>
    </submittedName>
</protein>
<sequence length="304" mass="35435">IKLELPLYQMSPLSIKEIVVSFFDAKLEKLNMQSNPQQISYKHQQIFVNAISRFICTLKAPKMGSFESHKVSNALAIKIEADKLFSLLNDEVKYSQLSQSRQVHQQQITPNLQVPEARLQKTFNKLYQDSKVREMKQLQKQAEKLEAEQYPFQPQIIQRSVSRGDLGQTNFLMRRAWELQEENKKRVGEFMSEIGEEASHFKVVLQKEFLTQVETDLLETTNCSTQRQIVKLIKDKILQQSLKEFQTQAKTMKRSFPKSPVFKNEAQNAMVQEKDLKMSERVQEKIEQAQKGAHGVVMLYNFMD</sequence>
<reference evidence="1" key="1">
    <citation type="submission" date="2015-07" db="EMBL/GenBank/DDBJ databases">
        <title>Adaptation to a free-living lifestyle via gene acquisitions in the diplomonad Trepomonas sp. PC1.</title>
        <authorList>
            <person name="Xu F."/>
            <person name="Jerlstrom-Hultqvist J."/>
            <person name="Kolisko M."/>
            <person name="Simpson A.G.B."/>
            <person name="Roger A.J."/>
            <person name="Svard S.G."/>
            <person name="Andersson J.O."/>
        </authorList>
    </citation>
    <scope>NUCLEOTIDE SEQUENCE</scope>
    <source>
        <strain evidence="1">PC1</strain>
    </source>
</reference>
<dbReference type="AlphaFoldDB" id="A0A146KEA8"/>
<name>A0A146KEA8_9EUKA</name>
<evidence type="ECO:0000313" key="1">
    <source>
        <dbReference type="EMBL" id="JAP94005.1"/>
    </source>
</evidence>
<feature type="non-terminal residue" evidence="1">
    <location>
        <position position="304"/>
    </location>
</feature>
<dbReference type="EMBL" id="GDID01002601">
    <property type="protein sequence ID" value="JAP94005.1"/>
    <property type="molecule type" value="Transcribed_RNA"/>
</dbReference>
<feature type="non-terminal residue" evidence="1">
    <location>
        <position position="1"/>
    </location>
</feature>
<accession>A0A146KEA8</accession>
<organism evidence="1">
    <name type="scientific">Trepomonas sp. PC1</name>
    <dbReference type="NCBI Taxonomy" id="1076344"/>
    <lineage>
        <taxon>Eukaryota</taxon>
        <taxon>Metamonada</taxon>
        <taxon>Diplomonadida</taxon>
        <taxon>Hexamitidae</taxon>
        <taxon>Hexamitinae</taxon>
        <taxon>Trepomonas</taxon>
    </lineage>
</organism>
<proteinExistence type="predicted"/>
<gene>
    <name evidence="1" type="ORF">TPC1_13495</name>
</gene>